<dbReference type="GO" id="GO:0006313">
    <property type="term" value="P:DNA transposition"/>
    <property type="evidence" value="ECO:0007669"/>
    <property type="project" value="UniProtKB-UniRule"/>
</dbReference>
<proteinExistence type="inferred from homology"/>
<keyword evidence="5 6" id="KW-0233">DNA recombination</keyword>
<keyword evidence="3 6" id="KW-0815">Transposition</keyword>
<keyword evidence="4 6" id="KW-0238">DNA-binding</keyword>
<name>A0A7Z1N8T7_STAAU</name>
<comment type="function">
    <text evidence="1 6">Required for the transposition of the insertion element.</text>
</comment>
<organism evidence="8 9">
    <name type="scientific">Staphylococcus aureus</name>
    <dbReference type="NCBI Taxonomy" id="1280"/>
    <lineage>
        <taxon>Bacteria</taxon>
        <taxon>Bacillati</taxon>
        <taxon>Bacillota</taxon>
        <taxon>Bacilli</taxon>
        <taxon>Bacillales</taxon>
        <taxon>Staphylococcaceae</taxon>
        <taxon>Staphylococcus</taxon>
    </lineage>
</organism>
<evidence type="ECO:0000313" key="9">
    <source>
        <dbReference type="Proteomes" id="UP000238775"/>
    </source>
</evidence>
<comment type="caution">
    <text evidence="8">The sequence shown here is derived from an EMBL/GenBank/DDBJ whole genome shotgun (WGS) entry which is preliminary data.</text>
</comment>
<sequence>MSRRKEPSIPNDILDQLLAGTDAAAALSQGGLLDSLKKAFAERALNAEMDHHLGHNDQVGNNRNGYGRKTVTTDSGRIEIEVPRDQAGSFDPQLIAKYQRRFPEAMVQTCIVHLLRNSMDFVAWKDRKALGMALKAIYRAV</sequence>
<keyword evidence="6" id="KW-0814">Transposable element</keyword>
<dbReference type="Proteomes" id="UP000238775">
    <property type="component" value="Unassembled WGS sequence"/>
</dbReference>
<evidence type="ECO:0000256" key="6">
    <source>
        <dbReference type="RuleBase" id="RU365089"/>
    </source>
</evidence>
<evidence type="ECO:0000256" key="3">
    <source>
        <dbReference type="ARBA" id="ARBA00022578"/>
    </source>
</evidence>
<dbReference type="AlphaFoldDB" id="A0A7Z1N8T7"/>
<protein>
    <recommendedName>
        <fullName evidence="6">Mutator family transposase</fullName>
    </recommendedName>
</protein>
<dbReference type="EMBL" id="PGWZ01000040">
    <property type="protein sequence ID" value="PPJ81374.1"/>
    <property type="molecule type" value="Genomic_DNA"/>
</dbReference>
<evidence type="ECO:0000313" key="8">
    <source>
        <dbReference type="EMBL" id="PPJ81374.1"/>
    </source>
</evidence>
<feature type="compositionally biased region" description="Polar residues" evidence="7">
    <location>
        <begin position="58"/>
        <end position="72"/>
    </location>
</feature>
<feature type="region of interest" description="Disordered" evidence="7">
    <location>
        <begin position="51"/>
        <end position="72"/>
    </location>
</feature>
<evidence type="ECO:0000256" key="5">
    <source>
        <dbReference type="ARBA" id="ARBA00023172"/>
    </source>
</evidence>
<gene>
    <name evidence="8" type="ORF">CV021_00200</name>
</gene>
<dbReference type="PANTHER" id="PTHR33217:SF5">
    <property type="entry name" value="MUTATOR FAMILY TRANSPOSASE"/>
    <property type="match status" value="1"/>
</dbReference>
<dbReference type="GO" id="GO:0003677">
    <property type="term" value="F:DNA binding"/>
    <property type="evidence" value="ECO:0007669"/>
    <property type="project" value="UniProtKB-UniRule"/>
</dbReference>
<evidence type="ECO:0000256" key="2">
    <source>
        <dbReference type="ARBA" id="ARBA00010961"/>
    </source>
</evidence>
<reference evidence="8 9" key="1">
    <citation type="submission" date="2017-11" db="EMBL/GenBank/DDBJ databases">
        <authorList>
            <person name="Founou R.C."/>
            <person name="Founou L."/>
            <person name="Allam M."/>
            <person name="Ismail A."/>
            <person name="Essack S.Y."/>
        </authorList>
    </citation>
    <scope>NUCLEOTIDE SEQUENCE [LARGE SCALE GENOMIC DNA]</scope>
    <source>
        <strain evidence="8 9">G703N2B1</strain>
    </source>
</reference>
<evidence type="ECO:0000256" key="1">
    <source>
        <dbReference type="ARBA" id="ARBA00002190"/>
    </source>
</evidence>
<evidence type="ECO:0000256" key="7">
    <source>
        <dbReference type="SAM" id="MobiDB-lite"/>
    </source>
</evidence>
<comment type="similarity">
    <text evidence="2 6">Belongs to the transposase mutator family.</text>
</comment>
<dbReference type="InterPro" id="IPR001207">
    <property type="entry name" value="Transposase_mutator"/>
</dbReference>
<dbReference type="PANTHER" id="PTHR33217">
    <property type="entry name" value="TRANSPOSASE FOR INSERTION SEQUENCE ELEMENT IS1081"/>
    <property type="match status" value="1"/>
</dbReference>
<feature type="non-terminal residue" evidence="8">
    <location>
        <position position="141"/>
    </location>
</feature>
<accession>A0A7Z1N8T7</accession>
<evidence type="ECO:0000256" key="4">
    <source>
        <dbReference type="ARBA" id="ARBA00023125"/>
    </source>
</evidence>
<dbReference type="Pfam" id="PF00872">
    <property type="entry name" value="Transposase_mut"/>
    <property type="match status" value="1"/>
</dbReference>
<dbReference type="GO" id="GO:0004803">
    <property type="term" value="F:transposase activity"/>
    <property type="evidence" value="ECO:0007669"/>
    <property type="project" value="UniProtKB-UniRule"/>
</dbReference>